<gene>
    <name evidence="8" type="ORF">AQ490_19865</name>
</gene>
<evidence type="ECO:0000256" key="4">
    <source>
        <dbReference type="ARBA" id="ARBA00023136"/>
    </source>
</evidence>
<comment type="caution">
    <text evidence="8">The sequence shown here is derived from an EMBL/GenBank/DDBJ whole genome shotgun (WGS) entry which is preliminary data.</text>
</comment>
<feature type="transmembrane region" description="Helical" evidence="6">
    <location>
        <begin position="118"/>
        <end position="137"/>
    </location>
</feature>
<dbReference type="GO" id="GO:0022857">
    <property type="term" value="F:transmembrane transporter activity"/>
    <property type="evidence" value="ECO:0007669"/>
    <property type="project" value="InterPro"/>
</dbReference>
<dbReference type="Proteomes" id="UP000050867">
    <property type="component" value="Unassembled WGS sequence"/>
</dbReference>
<feature type="transmembrane region" description="Helical" evidence="6">
    <location>
        <begin position="267"/>
        <end position="288"/>
    </location>
</feature>
<dbReference type="PROSITE" id="PS50850">
    <property type="entry name" value="MFS"/>
    <property type="match status" value="1"/>
</dbReference>
<evidence type="ECO:0000256" key="1">
    <source>
        <dbReference type="ARBA" id="ARBA00004651"/>
    </source>
</evidence>
<evidence type="ECO:0000256" key="2">
    <source>
        <dbReference type="ARBA" id="ARBA00022692"/>
    </source>
</evidence>
<dbReference type="InterPro" id="IPR011701">
    <property type="entry name" value="MFS"/>
</dbReference>
<sequence>MKGGTLPDDAGPTRVRRDTDPVGARHLRARYAVSAVFFVHGASVATWAAEIPRVQERLGLEAGELGLALAGPGMGALLGSQLGGWLVARYGSRGVSTVAAVVLCASLLLVPFASSAGTLLVCLLVLGAADAATDVGMNSQSVVLQRACPRPILNGMHATRSLGAIVGALSGSLVIAQGVPVRQHFAVVALLLAGVCLAAGGLLLPAHHDHGAGPRGTGRRGPTGSRPRDRGVAARWRAVGPLALLAFLAALVSDIPASWGGVQLRELGASGGVAAASYAVFSAGEVLGRMCGDRAVARYGWARLIRTGAVVTAVAVAVTLPTGQAPLLLAALALTGLGVSVTFPGAFSGAGALPGVSPGAAIGQVTFAGRLGWMAVSPLVGGLATVFGLTVALAVLPLAALGIALLAPVTEPPARGALDASSPVSTTTLHG</sequence>
<dbReference type="EMBL" id="LLZU01000011">
    <property type="protein sequence ID" value="KRV49581.1"/>
    <property type="molecule type" value="Genomic_DNA"/>
</dbReference>
<dbReference type="eggNOG" id="COG0738">
    <property type="taxonomic scope" value="Bacteria"/>
</dbReference>
<dbReference type="OrthoDB" id="151222at2"/>
<protein>
    <recommendedName>
        <fullName evidence="7">Major facilitator superfamily (MFS) profile domain-containing protein</fullName>
    </recommendedName>
</protein>
<keyword evidence="9" id="KW-1185">Reference proteome</keyword>
<evidence type="ECO:0000313" key="8">
    <source>
        <dbReference type="EMBL" id="KRV49581.1"/>
    </source>
</evidence>
<dbReference type="RefSeq" id="WP_018383131.1">
    <property type="nucleotide sequence ID" value="NZ_LLZU01000011.1"/>
</dbReference>
<feature type="transmembrane region" description="Helical" evidence="6">
    <location>
        <begin position="300"/>
        <end position="321"/>
    </location>
</feature>
<reference evidence="8 9" key="1">
    <citation type="submission" date="2015-10" db="EMBL/GenBank/DDBJ databases">
        <title>Draft genome sequence of pyrrolomycin-producing Streptomyces vitaminophilus.</title>
        <authorList>
            <person name="Graham D.E."/>
            <person name="Mahan K.M."/>
            <person name="Klingeman D.M."/>
            <person name="Hettich R.L."/>
            <person name="Parry R.J."/>
        </authorList>
    </citation>
    <scope>NUCLEOTIDE SEQUENCE [LARGE SCALE GENOMIC DNA]</scope>
    <source>
        <strain evidence="8 9">ATCC 31673</strain>
    </source>
</reference>
<comment type="subcellular location">
    <subcellularLocation>
        <location evidence="1">Cell membrane</location>
        <topology evidence="1">Multi-pass membrane protein</topology>
    </subcellularLocation>
</comment>
<evidence type="ECO:0000256" key="5">
    <source>
        <dbReference type="SAM" id="MobiDB-lite"/>
    </source>
</evidence>
<evidence type="ECO:0000259" key="7">
    <source>
        <dbReference type="PROSITE" id="PS50850"/>
    </source>
</evidence>
<dbReference type="STRING" id="76728.AQ490_19865"/>
<keyword evidence="2 6" id="KW-0812">Transmembrane</keyword>
<dbReference type="Pfam" id="PF07690">
    <property type="entry name" value="MFS_1"/>
    <property type="match status" value="1"/>
</dbReference>
<organism evidence="8 9">
    <name type="scientific">Wenjunlia vitaminophila</name>
    <name type="common">Streptomyces vitaminophilus</name>
    <dbReference type="NCBI Taxonomy" id="76728"/>
    <lineage>
        <taxon>Bacteria</taxon>
        <taxon>Bacillati</taxon>
        <taxon>Actinomycetota</taxon>
        <taxon>Actinomycetes</taxon>
        <taxon>Kitasatosporales</taxon>
        <taxon>Streptomycetaceae</taxon>
        <taxon>Wenjunlia</taxon>
    </lineage>
</organism>
<dbReference type="PANTHER" id="PTHR23514">
    <property type="entry name" value="BYPASS OF STOP CODON PROTEIN 6"/>
    <property type="match status" value="1"/>
</dbReference>
<dbReference type="SUPFAM" id="SSF103473">
    <property type="entry name" value="MFS general substrate transporter"/>
    <property type="match status" value="1"/>
</dbReference>
<dbReference type="InterPro" id="IPR036259">
    <property type="entry name" value="MFS_trans_sf"/>
</dbReference>
<dbReference type="PANTHER" id="PTHR23514:SF13">
    <property type="entry name" value="INNER MEMBRANE PROTEIN YBJJ"/>
    <property type="match status" value="1"/>
</dbReference>
<name>A0A0T6LU06_WENVI</name>
<feature type="domain" description="Major facilitator superfamily (MFS) profile" evidence="7">
    <location>
        <begin position="29"/>
        <end position="415"/>
    </location>
</feature>
<feature type="transmembrane region" description="Helical" evidence="6">
    <location>
        <begin position="236"/>
        <end position="255"/>
    </location>
</feature>
<dbReference type="InterPro" id="IPR051788">
    <property type="entry name" value="MFS_Transporter"/>
</dbReference>
<feature type="transmembrane region" description="Helical" evidence="6">
    <location>
        <begin position="69"/>
        <end position="88"/>
    </location>
</feature>
<feature type="region of interest" description="Disordered" evidence="5">
    <location>
        <begin position="210"/>
        <end position="230"/>
    </location>
</feature>
<feature type="transmembrane region" description="Helical" evidence="6">
    <location>
        <begin position="386"/>
        <end position="407"/>
    </location>
</feature>
<dbReference type="GO" id="GO:0005886">
    <property type="term" value="C:plasma membrane"/>
    <property type="evidence" value="ECO:0007669"/>
    <property type="project" value="UniProtKB-SubCell"/>
</dbReference>
<evidence type="ECO:0000313" key="9">
    <source>
        <dbReference type="Proteomes" id="UP000050867"/>
    </source>
</evidence>
<feature type="transmembrane region" description="Helical" evidence="6">
    <location>
        <begin position="185"/>
        <end position="206"/>
    </location>
</feature>
<dbReference type="AlphaFoldDB" id="A0A0T6LU06"/>
<dbReference type="InterPro" id="IPR020846">
    <property type="entry name" value="MFS_dom"/>
</dbReference>
<accession>A0A0T6LU06</accession>
<proteinExistence type="predicted"/>
<evidence type="ECO:0000256" key="3">
    <source>
        <dbReference type="ARBA" id="ARBA00022989"/>
    </source>
</evidence>
<evidence type="ECO:0000256" key="6">
    <source>
        <dbReference type="SAM" id="Phobius"/>
    </source>
</evidence>
<dbReference type="CDD" id="cd17393">
    <property type="entry name" value="MFS_MosC_like"/>
    <property type="match status" value="1"/>
</dbReference>
<keyword evidence="3 6" id="KW-1133">Transmembrane helix</keyword>
<feature type="transmembrane region" description="Helical" evidence="6">
    <location>
        <begin position="31"/>
        <end position="49"/>
    </location>
</feature>
<dbReference type="Gene3D" id="1.20.1250.20">
    <property type="entry name" value="MFS general substrate transporter like domains"/>
    <property type="match status" value="1"/>
</dbReference>
<keyword evidence="4 6" id="KW-0472">Membrane</keyword>